<name>A0A1H4F7L8_9BURK</name>
<protein>
    <submittedName>
        <fullName evidence="1">Uncharacterized protein</fullName>
    </submittedName>
</protein>
<sequence>MRTGLDGPLDGRFHAYRGAPATHAARWRKTARRAMAQSFLKAFRK</sequence>
<keyword evidence="2" id="KW-1185">Reference proteome</keyword>
<dbReference type="Proteomes" id="UP000198638">
    <property type="component" value="Unassembled WGS sequence"/>
</dbReference>
<reference evidence="2" key="1">
    <citation type="submission" date="2016-10" db="EMBL/GenBank/DDBJ databases">
        <authorList>
            <person name="Varghese N."/>
            <person name="Submissions S."/>
        </authorList>
    </citation>
    <scope>NUCLEOTIDE SEQUENCE [LARGE SCALE GENOMIC DNA]</scope>
    <source>
        <strain evidence="2">LMG 24000</strain>
    </source>
</reference>
<organism evidence="1 2">
    <name type="scientific">Paraburkholderia sartisoli</name>
    <dbReference type="NCBI Taxonomy" id="83784"/>
    <lineage>
        <taxon>Bacteria</taxon>
        <taxon>Pseudomonadati</taxon>
        <taxon>Pseudomonadota</taxon>
        <taxon>Betaproteobacteria</taxon>
        <taxon>Burkholderiales</taxon>
        <taxon>Burkholderiaceae</taxon>
        <taxon>Paraburkholderia</taxon>
    </lineage>
</organism>
<dbReference type="AlphaFoldDB" id="A0A1H4F7L8"/>
<evidence type="ECO:0000313" key="2">
    <source>
        <dbReference type="Proteomes" id="UP000198638"/>
    </source>
</evidence>
<evidence type="ECO:0000313" key="1">
    <source>
        <dbReference type="EMBL" id="SEA92482.1"/>
    </source>
</evidence>
<gene>
    <name evidence="1" type="ORF">SAMN05192564_104126</name>
</gene>
<accession>A0A1H4F7L8</accession>
<proteinExistence type="predicted"/>
<dbReference type="EMBL" id="FNRQ01000004">
    <property type="protein sequence ID" value="SEA92482.1"/>
    <property type="molecule type" value="Genomic_DNA"/>
</dbReference>